<evidence type="ECO:0000313" key="5">
    <source>
        <dbReference type="Proteomes" id="UP000288805"/>
    </source>
</evidence>
<dbReference type="Pfam" id="PF10536">
    <property type="entry name" value="PMD"/>
    <property type="match status" value="1"/>
</dbReference>
<reference evidence="4 5" key="1">
    <citation type="journal article" date="2018" name="PLoS Genet.">
        <title>Population sequencing reveals clonal diversity and ancestral inbreeding in the grapevine cultivar Chardonnay.</title>
        <authorList>
            <person name="Roach M.J."/>
            <person name="Johnson D.L."/>
            <person name="Bohlmann J."/>
            <person name="van Vuuren H.J."/>
            <person name="Jones S.J."/>
            <person name="Pretorius I.S."/>
            <person name="Schmidt S.A."/>
            <person name="Borneman A.R."/>
        </authorList>
    </citation>
    <scope>NUCLEOTIDE SEQUENCE [LARGE SCALE GENOMIC DNA]</scope>
    <source>
        <strain evidence="5">cv. Chardonnay</strain>
        <tissue evidence="4">Leaf</tissue>
    </source>
</reference>
<dbReference type="Pfam" id="PF03108">
    <property type="entry name" value="DBD_Tnp_Mut"/>
    <property type="match status" value="1"/>
</dbReference>
<dbReference type="PANTHER" id="PTHR46033:SF8">
    <property type="entry name" value="PROTEIN MAINTENANCE OF MERISTEMS-LIKE"/>
    <property type="match status" value="1"/>
</dbReference>
<dbReference type="InterPro" id="IPR044824">
    <property type="entry name" value="MAIN-like"/>
</dbReference>
<evidence type="ECO:0000256" key="1">
    <source>
        <dbReference type="SAM" id="MobiDB-lite"/>
    </source>
</evidence>
<feature type="compositionally biased region" description="Pro residues" evidence="1">
    <location>
        <begin position="1054"/>
        <end position="1066"/>
    </location>
</feature>
<feature type="domain" description="Transposase MuDR plant" evidence="2">
    <location>
        <begin position="170"/>
        <end position="234"/>
    </location>
</feature>
<organism evidence="4 5">
    <name type="scientific">Vitis vinifera</name>
    <name type="common">Grape</name>
    <dbReference type="NCBI Taxonomy" id="29760"/>
    <lineage>
        <taxon>Eukaryota</taxon>
        <taxon>Viridiplantae</taxon>
        <taxon>Streptophyta</taxon>
        <taxon>Embryophyta</taxon>
        <taxon>Tracheophyta</taxon>
        <taxon>Spermatophyta</taxon>
        <taxon>Magnoliopsida</taxon>
        <taxon>eudicotyledons</taxon>
        <taxon>Gunneridae</taxon>
        <taxon>Pentapetalae</taxon>
        <taxon>rosids</taxon>
        <taxon>Vitales</taxon>
        <taxon>Vitaceae</taxon>
        <taxon>Viteae</taxon>
        <taxon>Vitis</taxon>
    </lineage>
</organism>
<feature type="region of interest" description="Disordered" evidence="1">
    <location>
        <begin position="982"/>
        <end position="1123"/>
    </location>
</feature>
<feature type="compositionally biased region" description="Low complexity" evidence="1">
    <location>
        <begin position="986"/>
        <end position="1002"/>
    </location>
</feature>
<dbReference type="GO" id="GO:0010073">
    <property type="term" value="P:meristem maintenance"/>
    <property type="evidence" value="ECO:0007669"/>
    <property type="project" value="InterPro"/>
</dbReference>
<evidence type="ECO:0000259" key="2">
    <source>
        <dbReference type="Pfam" id="PF03108"/>
    </source>
</evidence>
<comment type="caution">
    <text evidence="4">The sequence shown here is derived from an EMBL/GenBank/DDBJ whole genome shotgun (WGS) entry which is preliminary data.</text>
</comment>
<sequence>MLRTETDVKYIGDEAVIVPLDVPVSSTYEHLLSMIYSRTGIDKKQFQLVLNCRYPLKRENRFQPCPIWDDNSLSQMLKLVNTFGMDEIELYIEQVPVQPRVRGQLLEQMKMREEECESQEGDDQTLHEAMEGEQGRYVSVDGEGCDMSNNPDPEDPIEFSPVQYHSAPSLQFENVENIDLQHAAKLYSISAHQEYVVVESTTKLLVLRCKKAKQSQCPWKLRAMVVKGTTSFAINKYNGPHKCVNPCLNRDHQQLDSNLIAAHIQGMIKAQFTLSVAAIQAKLPHFFIALEQANPGCVVISKTFPGIMENTEIFQRVFWTFHPSIEGFKHCRPVLSIDGTHLYGKYKGTLMIAMGCDGNNQLFPLAFALTEDRHPGIMAAMSDVHLGWSEPYAYHRVCMRHLATIPFEKWALSHDGGRRYGIMTTNMSEVFNSVLKGARSLPITALVQLTFFRLNSYFVVRREQGANRLASNEEYTPYVDAKIKANVVKAGSHEIVLYDHIRGQFHVKTNKGTKSSSTRGRTYRINLQEPLVQHYYSTQSYYNSWAPLFHPIFNVYEWPPYDGPIIVPSESMKRASSGRPKSSRLHNEMDVREGKTSITYMEYRGHSSDPDPLDTSVLVLQDRQVYYLTDIFVFLQLASVLTCRQHISRFMREWEMDSRLRPYIIRSGFYGVYRIGHITLDWGLITSLVERWRPETHTFHLPVGEMTITLQDVAVILGLRIHGLPITGTCDIDWSLLCYELLGVTPPTSEIRGSAISTRWLCHQFSHPPVDLDDATLERYARAFILGLIGSTLFTDKKGTHIHMCYLPLLRDLTQTSMYSWGSAVLAHLYRELCRASLDGATDIAGCVTLLQLWSWERLHVGRPILVDHQPLQHQHLEHDAADDLPAEQLDHGLQDEALLHEGLPADPLGCRWRVPLSWAQNPSRVLTFYRDQLDAQTHDQIIGMVEIASRSAGPTSAALGDIHQIAIDILHVIGEEHRIHSIRQSPTSSYPSMSPPVSTTTVRMQPIRGRGRGSRRDDGRAGQQPRRSMHPPETMLVPSTSSTPFAPEAFTLPPSPLPSPSPRPSPLRHVVSDTILPSPVFPTTEATIPDVTIPETTPLSTSLPSPLPSLEETTTPHVTSPSSLISPLLEPTILDVIAPATITADVILLSPISHLLNATISYIIVPEIAPTIYHFTITYTSSHRDYHASYPYTCYTIRCMST</sequence>
<dbReference type="Proteomes" id="UP000288805">
    <property type="component" value="Unassembled WGS sequence"/>
</dbReference>
<proteinExistence type="predicted"/>
<evidence type="ECO:0000259" key="3">
    <source>
        <dbReference type="Pfam" id="PF10536"/>
    </source>
</evidence>
<gene>
    <name evidence="4" type="primary">MAIL3_77</name>
    <name evidence="4" type="ORF">CK203_043689</name>
</gene>
<accession>A0A438GYR1</accession>
<dbReference type="InterPro" id="IPR004332">
    <property type="entry name" value="Transposase_MuDR"/>
</dbReference>
<dbReference type="EMBL" id="QGNW01000314">
    <property type="protein sequence ID" value="RVW77339.1"/>
    <property type="molecule type" value="Genomic_DNA"/>
</dbReference>
<evidence type="ECO:0000313" key="4">
    <source>
        <dbReference type="EMBL" id="RVW77339.1"/>
    </source>
</evidence>
<dbReference type="InterPro" id="IPR019557">
    <property type="entry name" value="AminoTfrase-like_pln_mobile"/>
</dbReference>
<name>A0A438GYR1_VITVI</name>
<dbReference type="AlphaFoldDB" id="A0A438GYR1"/>
<feature type="domain" description="Aminotransferase-like plant mobile" evidence="3">
    <location>
        <begin position="668"/>
        <end position="942"/>
    </location>
</feature>
<dbReference type="PANTHER" id="PTHR46033">
    <property type="entry name" value="PROTEIN MAIN-LIKE 2"/>
    <property type="match status" value="1"/>
</dbReference>
<feature type="compositionally biased region" description="Low complexity" evidence="1">
    <location>
        <begin position="1095"/>
        <end position="1123"/>
    </location>
</feature>
<protein>
    <submittedName>
        <fullName evidence="4">Serine/threonine-protein phosphatase 7 long form-like</fullName>
    </submittedName>
</protein>